<gene>
    <name evidence="2" type="ORF">Acr_09g0005540</name>
</gene>
<keyword evidence="1" id="KW-1133">Transmembrane helix</keyword>
<sequence length="134" mass="14832">MLGCADHYVRVGAIRRNFAVLVTFCPLMCLGIIADRCPSTKLRCRTPTELAIGQQLYDSAFPNSAKTITSQGKSVSAYKLSLLITDLSLRCDAVPCVEVRFTPGSAWARMLDCPPTLKVVWPSRVVIELPRVRF</sequence>
<reference evidence="2 3" key="1">
    <citation type="submission" date="2019-07" db="EMBL/GenBank/DDBJ databases">
        <title>De Novo Assembly of kiwifruit Actinidia rufa.</title>
        <authorList>
            <person name="Sugita-Konishi S."/>
            <person name="Sato K."/>
            <person name="Mori E."/>
            <person name="Abe Y."/>
            <person name="Kisaki G."/>
            <person name="Hamano K."/>
            <person name="Suezawa K."/>
            <person name="Otani M."/>
            <person name="Fukuda T."/>
            <person name="Manabe T."/>
            <person name="Gomi K."/>
            <person name="Tabuchi M."/>
            <person name="Akimitsu K."/>
            <person name="Kataoka I."/>
        </authorList>
    </citation>
    <scope>NUCLEOTIDE SEQUENCE [LARGE SCALE GENOMIC DNA]</scope>
    <source>
        <strain evidence="3">cv. Fuchu</strain>
    </source>
</reference>
<name>A0A7J0F5X0_9ERIC</name>
<proteinExistence type="predicted"/>
<evidence type="ECO:0000313" key="3">
    <source>
        <dbReference type="Proteomes" id="UP000585474"/>
    </source>
</evidence>
<accession>A0A7J0F5X0</accession>
<protein>
    <submittedName>
        <fullName evidence="2">Uncharacterized protein</fullName>
    </submittedName>
</protein>
<dbReference type="EMBL" id="BJWL01000009">
    <property type="protein sequence ID" value="GFY94108.1"/>
    <property type="molecule type" value="Genomic_DNA"/>
</dbReference>
<dbReference type="AlphaFoldDB" id="A0A7J0F5X0"/>
<evidence type="ECO:0000256" key="1">
    <source>
        <dbReference type="SAM" id="Phobius"/>
    </source>
</evidence>
<comment type="caution">
    <text evidence="2">The sequence shown here is derived from an EMBL/GenBank/DDBJ whole genome shotgun (WGS) entry which is preliminary data.</text>
</comment>
<keyword evidence="1" id="KW-0812">Transmembrane</keyword>
<keyword evidence="3" id="KW-1185">Reference proteome</keyword>
<evidence type="ECO:0000313" key="2">
    <source>
        <dbReference type="EMBL" id="GFY94108.1"/>
    </source>
</evidence>
<feature type="transmembrane region" description="Helical" evidence="1">
    <location>
        <begin position="18"/>
        <end position="34"/>
    </location>
</feature>
<organism evidence="2 3">
    <name type="scientific">Actinidia rufa</name>
    <dbReference type="NCBI Taxonomy" id="165716"/>
    <lineage>
        <taxon>Eukaryota</taxon>
        <taxon>Viridiplantae</taxon>
        <taxon>Streptophyta</taxon>
        <taxon>Embryophyta</taxon>
        <taxon>Tracheophyta</taxon>
        <taxon>Spermatophyta</taxon>
        <taxon>Magnoliopsida</taxon>
        <taxon>eudicotyledons</taxon>
        <taxon>Gunneridae</taxon>
        <taxon>Pentapetalae</taxon>
        <taxon>asterids</taxon>
        <taxon>Ericales</taxon>
        <taxon>Actinidiaceae</taxon>
        <taxon>Actinidia</taxon>
    </lineage>
</organism>
<dbReference type="Proteomes" id="UP000585474">
    <property type="component" value="Unassembled WGS sequence"/>
</dbReference>
<keyword evidence="1" id="KW-0472">Membrane</keyword>